<evidence type="ECO:0000256" key="5">
    <source>
        <dbReference type="ARBA" id="ARBA00022707"/>
    </source>
</evidence>
<feature type="compositionally biased region" description="Polar residues" evidence="12">
    <location>
        <begin position="33"/>
        <end position="49"/>
    </location>
</feature>
<keyword evidence="5" id="KW-0519">Myristate</keyword>
<name>A0A0B6Z6I7_9EUPU</name>
<keyword evidence="6" id="KW-0967">Endosome</keyword>
<dbReference type="GO" id="GO:0005085">
    <property type="term" value="F:guanyl-nucleotide exchange factor activity"/>
    <property type="evidence" value="ECO:0007669"/>
    <property type="project" value="TreeGrafter"/>
</dbReference>
<dbReference type="GO" id="GO:0071986">
    <property type="term" value="C:Ragulator complex"/>
    <property type="evidence" value="ECO:0007669"/>
    <property type="project" value="InterPro"/>
</dbReference>
<dbReference type="EMBL" id="HACG01016641">
    <property type="protein sequence ID" value="CEK63506.1"/>
    <property type="molecule type" value="Transcribed_RNA"/>
</dbReference>
<dbReference type="PANTHER" id="PTHR13401">
    <property type="entry name" value="RAGULATOR COMPLEX PROTEIN LAMTOR1"/>
    <property type="match status" value="1"/>
</dbReference>
<dbReference type="GO" id="GO:0001919">
    <property type="term" value="P:regulation of receptor recycling"/>
    <property type="evidence" value="ECO:0007669"/>
    <property type="project" value="InterPro"/>
</dbReference>
<gene>
    <name evidence="13" type="primary">ORF48525</name>
</gene>
<proteinExistence type="inferred from homology"/>
<evidence type="ECO:0000256" key="6">
    <source>
        <dbReference type="ARBA" id="ARBA00022753"/>
    </source>
</evidence>
<evidence type="ECO:0000256" key="10">
    <source>
        <dbReference type="ARBA" id="ARBA00023288"/>
    </source>
</evidence>
<keyword evidence="9" id="KW-0458">Lysosome</keyword>
<dbReference type="GO" id="GO:0016197">
    <property type="term" value="P:endosomal transport"/>
    <property type="evidence" value="ECO:0007669"/>
    <property type="project" value="InterPro"/>
</dbReference>
<keyword evidence="8" id="KW-0564">Palmitate</keyword>
<dbReference type="Pfam" id="PF15454">
    <property type="entry name" value="LAMTOR"/>
    <property type="match status" value="1"/>
</dbReference>
<dbReference type="GO" id="GO:0043410">
    <property type="term" value="P:positive regulation of MAPK cascade"/>
    <property type="evidence" value="ECO:0007669"/>
    <property type="project" value="InterPro"/>
</dbReference>
<protein>
    <recommendedName>
        <fullName evidence="4">Ragulator complex protein LAMTOR1</fullName>
    </recommendedName>
    <alternativeName>
        <fullName evidence="11">Late endosomal/lysosomal adaptor and MAPK and MTOR activator 1</fullName>
    </alternativeName>
</protein>
<dbReference type="GO" id="GO:0007040">
    <property type="term" value="P:lysosome organization"/>
    <property type="evidence" value="ECO:0007669"/>
    <property type="project" value="InterPro"/>
</dbReference>
<evidence type="ECO:0000256" key="3">
    <source>
        <dbReference type="ARBA" id="ARBA00010861"/>
    </source>
</evidence>
<evidence type="ECO:0000256" key="7">
    <source>
        <dbReference type="ARBA" id="ARBA00023136"/>
    </source>
</evidence>
<evidence type="ECO:0000256" key="4">
    <source>
        <dbReference type="ARBA" id="ARBA00016099"/>
    </source>
</evidence>
<keyword evidence="10" id="KW-0449">Lipoprotein</keyword>
<dbReference type="SMART" id="SM01262">
    <property type="entry name" value="LAMTOR"/>
    <property type="match status" value="1"/>
</dbReference>
<dbReference type="GO" id="GO:0060090">
    <property type="term" value="F:molecular adaptor activity"/>
    <property type="evidence" value="ECO:0007669"/>
    <property type="project" value="TreeGrafter"/>
</dbReference>
<evidence type="ECO:0000256" key="1">
    <source>
        <dbReference type="ARBA" id="ARBA00004122"/>
    </source>
</evidence>
<comment type="similarity">
    <text evidence="3">Belongs to the LAMTOR1 family.</text>
</comment>
<dbReference type="GO" id="GO:0032008">
    <property type="term" value="P:positive regulation of TOR signaling"/>
    <property type="evidence" value="ECO:0007669"/>
    <property type="project" value="InterPro"/>
</dbReference>
<keyword evidence="7" id="KW-0472">Membrane</keyword>
<dbReference type="PANTHER" id="PTHR13401:SF2">
    <property type="entry name" value="RAGULATOR COMPLEX PROTEIN LAMTOR1"/>
    <property type="match status" value="1"/>
</dbReference>
<dbReference type="GO" id="GO:0031902">
    <property type="term" value="C:late endosome membrane"/>
    <property type="evidence" value="ECO:0007669"/>
    <property type="project" value="UniProtKB-SubCell"/>
</dbReference>
<dbReference type="InterPro" id="IPR028209">
    <property type="entry name" value="LAMTOR1/MEH1"/>
</dbReference>
<evidence type="ECO:0000256" key="8">
    <source>
        <dbReference type="ARBA" id="ARBA00023139"/>
    </source>
</evidence>
<dbReference type="GO" id="GO:0042632">
    <property type="term" value="P:cholesterol homeostasis"/>
    <property type="evidence" value="ECO:0007669"/>
    <property type="project" value="InterPro"/>
</dbReference>
<evidence type="ECO:0000256" key="12">
    <source>
        <dbReference type="SAM" id="MobiDB-lite"/>
    </source>
</evidence>
<evidence type="ECO:0000256" key="11">
    <source>
        <dbReference type="ARBA" id="ARBA00032695"/>
    </source>
</evidence>
<feature type="region of interest" description="Disordered" evidence="12">
    <location>
        <begin position="1"/>
        <end position="57"/>
    </location>
</feature>
<evidence type="ECO:0000313" key="13">
    <source>
        <dbReference type="EMBL" id="CEK63506.1"/>
    </source>
</evidence>
<dbReference type="AlphaFoldDB" id="A0A0B6Z6I7"/>
<dbReference type="GO" id="GO:0045121">
    <property type="term" value="C:membrane raft"/>
    <property type="evidence" value="ECO:0007669"/>
    <property type="project" value="InterPro"/>
</dbReference>
<sequence>MGCCFSSDEDEDSTVHNVNERTPLLDPGHSDRTQQNQSGRPGPIYSQQNQREDEQSEFSRILRQTAINVIDVTSAESSNLEQGELQDRATQYSNRLNMVLSGSGKVHVYRPNLPIGITSPHMTLSAPPVSLSDVHMITSYSEKLANAVKEIKIQHKESLVVAFHVP</sequence>
<dbReference type="GO" id="GO:0005765">
    <property type="term" value="C:lysosomal membrane"/>
    <property type="evidence" value="ECO:0007669"/>
    <property type="project" value="UniProtKB-SubCell"/>
</dbReference>
<evidence type="ECO:0000256" key="2">
    <source>
        <dbReference type="ARBA" id="ARBA00004577"/>
    </source>
</evidence>
<reference evidence="13" key="1">
    <citation type="submission" date="2014-12" db="EMBL/GenBank/DDBJ databases">
        <title>Insight into the proteome of Arion vulgaris.</title>
        <authorList>
            <person name="Aradska J."/>
            <person name="Bulat T."/>
            <person name="Smidak R."/>
            <person name="Sarate P."/>
            <person name="Gangsoo J."/>
            <person name="Sialana F."/>
            <person name="Bilban M."/>
            <person name="Lubec G."/>
        </authorList>
    </citation>
    <scope>NUCLEOTIDE SEQUENCE</scope>
    <source>
        <tissue evidence="13">Skin</tissue>
    </source>
</reference>
<comment type="subcellular location">
    <subcellularLocation>
        <location evidence="2">Late endosome membrane</location>
        <topology evidence="2">Lipid-anchor</topology>
        <orientation evidence="2">Cytoplasmic side</orientation>
    </subcellularLocation>
    <subcellularLocation>
        <location evidence="1">Lysosome membrane</location>
        <topology evidence="1">Lipid-anchor</topology>
        <orientation evidence="1">Cytoplasmic side</orientation>
    </subcellularLocation>
</comment>
<evidence type="ECO:0000256" key="9">
    <source>
        <dbReference type="ARBA" id="ARBA00023228"/>
    </source>
</evidence>
<dbReference type="GO" id="GO:0071230">
    <property type="term" value="P:cellular response to amino acid stimulus"/>
    <property type="evidence" value="ECO:0007669"/>
    <property type="project" value="InterPro"/>
</dbReference>
<accession>A0A0B6Z6I7</accession>
<organism evidence="13">
    <name type="scientific">Arion vulgaris</name>
    <dbReference type="NCBI Taxonomy" id="1028688"/>
    <lineage>
        <taxon>Eukaryota</taxon>
        <taxon>Metazoa</taxon>
        <taxon>Spiralia</taxon>
        <taxon>Lophotrochozoa</taxon>
        <taxon>Mollusca</taxon>
        <taxon>Gastropoda</taxon>
        <taxon>Heterobranchia</taxon>
        <taxon>Euthyneura</taxon>
        <taxon>Panpulmonata</taxon>
        <taxon>Eupulmonata</taxon>
        <taxon>Stylommatophora</taxon>
        <taxon>Helicina</taxon>
        <taxon>Arionoidea</taxon>
        <taxon>Arionidae</taxon>
        <taxon>Arion</taxon>
    </lineage>
</organism>